<evidence type="ECO:0008006" key="3">
    <source>
        <dbReference type="Google" id="ProtNLM"/>
    </source>
</evidence>
<protein>
    <recommendedName>
        <fullName evidence="3">Shikimate kinase</fullName>
    </recommendedName>
</protein>
<dbReference type="Proteomes" id="UP000770785">
    <property type="component" value="Unassembled WGS sequence"/>
</dbReference>
<comment type="caution">
    <text evidence="1">The sequence shown here is derived from an EMBL/GenBank/DDBJ whole genome shotgun (WGS) entry which is preliminary data.</text>
</comment>
<dbReference type="InterPro" id="IPR027417">
    <property type="entry name" value="P-loop_NTPase"/>
</dbReference>
<sequence>MQLIIITGPPAVGKMTVGMSLADITGFKLFHNHLSIELVNKFFDHGTPAFRRLDKLIRFSFFEEIAASNLPGLIFTYVWAFDDPDDTTYVDEIFQVFQKHGAEVSVVELCADLDTRLVRNRGADRLRLKPSKQDVKSSEKWLLEGELKYRMKSSETEISEKNILSINNNSLTPRQVASEIAKRLNLCASTSST</sequence>
<evidence type="ECO:0000313" key="2">
    <source>
        <dbReference type="Proteomes" id="UP000770785"/>
    </source>
</evidence>
<proteinExistence type="predicted"/>
<dbReference type="Gene3D" id="3.40.50.300">
    <property type="entry name" value="P-loop containing nucleotide triphosphate hydrolases"/>
    <property type="match status" value="1"/>
</dbReference>
<reference evidence="1 2" key="1">
    <citation type="submission" date="2020-03" db="EMBL/GenBank/DDBJ databases">
        <title>Genomic Encyclopedia of Type Strains, Phase IV (KMG-IV): sequencing the most valuable type-strain genomes for metagenomic binning, comparative biology and taxonomic classification.</title>
        <authorList>
            <person name="Goeker M."/>
        </authorList>
    </citation>
    <scope>NUCLEOTIDE SEQUENCE [LARGE SCALE GENOMIC DNA]</scope>
    <source>
        <strain evidence="1 2">DSM 105096</strain>
    </source>
</reference>
<gene>
    <name evidence="1" type="ORF">GGR27_001110</name>
</gene>
<name>A0ABX0X9C7_9BACT</name>
<dbReference type="EMBL" id="JAATJH010000002">
    <property type="protein sequence ID" value="NJC25611.1"/>
    <property type="molecule type" value="Genomic_DNA"/>
</dbReference>
<dbReference type="SUPFAM" id="SSF52540">
    <property type="entry name" value="P-loop containing nucleoside triphosphate hydrolases"/>
    <property type="match status" value="1"/>
</dbReference>
<evidence type="ECO:0000313" key="1">
    <source>
        <dbReference type="EMBL" id="NJC25611.1"/>
    </source>
</evidence>
<dbReference type="RefSeq" id="WP_168036410.1">
    <property type="nucleotide sequence ID" value="NZ_JAATJH010000002.1"/>
</dbReference>
<organism evidence="1 2">
    <name type="scientific">Neolewinella antarctica</name>
    <dbReference type="NCBI Taxonomy" id="442734"/>
    <lineage>
        <taxon>Bacteria</taxon>
        <taxon>Pseudomonadati</taxon>
        <taxon>Bacteroidota</taxon>
        <taxon>Saprospiria</taxon>
        <taxon>Saprospirales</taxon>
        <taxon>Lewinellaceae</taxon>
        <taxon>Neolewinella</taxon>
    </lineage>
</organism>
<keyword evidence="2" id="KW-1185">Reference proteome</keyword>
<accession>A0ABX0X9C7</accession>